<dbReference type="SUPFAM" id="SSF46785">
    <property type="entry name" value="Winged helix' DNA-binding domain"/>
    <property type="match status" value="1"/>
</dbReference>
<dbReference type="Proteomes" id="UP000248764">
    <property type="component" value="Unassembled WGS sequence"/>
</dbReference>
<dbReference type="EMBL" id="POTW01000005">
    <property type="protein sequence ID" value="PZF85872.1"/>
    <property type="molecule type" value="Genomic_DNA"/>
</dbReference>
<evidence type="ECO:0000256" key="2">
    <source>
        <dbReference type="ARBA" id="ARBA00023125"/>
    </source>
</evidence>
<dbReference type="PANTHER" id="PTHR30136:SF35">
    <property type="entry name" value="HTH-TYPE TRANSCRIPTIONAL REGULATOR RV1719"/>
    <property type="match status" value="1"/>
</dbReference>
<evidence type="ECO:0000256" key="3">
    <source>
        <dbReference type="ARBA" id="ARBA00023163"/>
    </source>
</evidence>
<organism evidence="6 7">
    <name type="scientific">Jiangella anatolica</name>
    <dbReference type="NCBI Taxonomy" id="2670374"/>
    <lineage>
        <taxon>Bacteria</taxon>
        <taxon>Bacillati</taxon>
        <taxon>Actinomycetota</taxon>
        <taxon>Actinomycetes</taxon>
        <taxon>Jiangellales</taxon>
        <taxon>Jiangellaceae</taxon>
        <taxon>Jiangella</taxon>
    </lineage>
</organism>
<dbReference type="InterPro" id="IPR005471">
    <property type="entry name" value="Tscrpt_reg_IclR_N"/>
</dbReference>
<evidence type="ECO:0000313" key="6">
    <source>
        <dbReference type="EMBL" id="PZF85872.1"/>
    </source>
</evidence>
<dbReference type="GO" id="GO:0003700">
    <property type="term" value="F:DNA-binding transcription factor activity"/>
    <property type="evidence" value="ECO:0007669"/>
    <property type="project" value="TreeGrafter"/>
</dbReference>
<dbReference type="InterPro" id="IPR036388">
    <property type="entry name" value="WH-like_DNA-bd_sf"/>
</dbReference>
<dbReference type="Gene3D" id="3.30.450.40">
    <property type="match status" value="1"/>
</dbReference>
<accession>A0A2W2BIQ0</accession>
<evidence type="ECO:0000256" key="1">
    <source>
        <dbReference type="ARBA" id="ARBA00023015"/>
    </source>
</evidence>
<dbReference type="InterPro" id="IPR029016">
    <property type="entry name" value="GAF-like_dom_sf"/>
</dbReference>
<evidence type="ECO:0000259" key="5">
    <source>
        <dbReference type="PROSITE" id="PS51078"/>
    </source>
</evidence>
<dbReference type="RefSeq" id="WP_111253194.1">
    <property type="nucleotide sequence ID" value="NZ_POTW01000005.1"/>
</dbReference>
<dbReference type="GO" id="GO:0003677">
    <property type="term" value="F:DNA binding"/>
    <property type="evidence" value="ECO:0007669"/>
    <property type="project" value="UniProtKB-KW"/>
</dbReference>
<dbReference type="GO" id="GO:0045892">
    <property type="term" value="P:negative regulation of DNA-templated transcription"/>
    <property type="evidence" value="ECO:0007669"/>
    <property type="project" value="TreeGrafter"/>
</dbReference>
<keyword evidence="2" id="KW-0238">DNA-binding</keyword>
<dbReference type="PROSITE" id="PS51077">
    <property type="entry name" value="HTH_ICLR"/>
    <property type="match status" value="1"/>
</dbReference>
<proteinExistence type="predicted"/>
<dbReference type="SMART" id="SM00346">
    <property type="entry name" value="HTH_ICLR"/>
    <property type="match status" value="1"/>
</dbReference>
<comment type="caution">
    <text evidence="6">The sequence shown here is derived from an EMBL/GenBank/DDBJ whole genome shotgun (WGS) entry which is preliminary data.</text>
</comment>
<dbReference type="Pfam" id="PF01614">
    <property type="entry name" value="IclR_C"/>
    <property type="match status" value="1"/>
</dbReference>
<dbReference type="AlphaFoldDB" id="A0A2W2BIQ0"/>
<dbReference type="Pfam" id="PF09339">
    <property type="entry name" value="HTH_IclR"/>
    <property type="match status" value="1"/>
</dbReference>
<dbReference type="PROSITE" id="PS51078">
    <property type="entry name" value="ICLR_ED"/>
    <property type="match status" value="1"/>
</dbReference>
<sequence length="279" mass="30158">MARNSETDAVHYHAQALSRGLNVLEILARGRSPQTIADFHEHTGMPKSTLVRLLSVLDREEYVVRVDERPAYRLGHKVQLLSDAYVAQLDISQVAGHYLEELAGETSQTGNLGLLDGDQVLHVCVREPDRALRYASAAGHRAPAYVSGLGKVLLAVLDADEVAAHVPAEPFPAYTDRTITSLAAFQRELRTTLRRGYGFDDNESSTGLRCLAVPVSVRGEVLAAVSVSGPAAEFGLEEQKRYLTVLGRVASGLAGDADVVAVLEYLRSSLMRSAIEPVG</sequence>
<feature type="domain" description="HTH iclR-type" evidence="4">
    <location>
        <begin position="14"/>
        <end position="76"/>
    </location>
</feature>
<keyword evidence="3" id="KW-0804">Transcription</keyword>
<keyword evidence="1" id="KW-0805">Transcription regulation</keyword>
<dbReference type="Gene3D" id="1.10.10.10">
    <property type="entry name" value="Winged helix-like DNA-binding domain superfamily/Winged helix DNA-binding domain"/>
    <property type="match status" value="1"/>
</dbReference>
<dbReference type="SUPFAM" id="SSF55781">
    <property type="entry name" value="GAF domain-like"/>
    <property type="match status" value="1"/>
</dbReference>
<name>A0A2W2BIQ0_9ACTN</name>
<keyword evidence="7" id="KW-1185">Reference proteome</keyword>
<dbReference type="InterPro" id="IPR050707">
    <property type="entry name" value="HTH_MetabolicPath_Reg"/>
</dbReference>
<evidence type="ECO:0008006" key="8">
    <source>
        <dbReference type="Google" id="ProtNLM"/>
    </source>
</evidence>
<gene>
    <name evidence="6" type="ORF">C1I92_03030</name>
</gene>
<dbReference type="InterPro" id="IPR014757">
    <property type="entry name" value="Tscrpt_reg_IclR_C"/>
</dbReference>
<protein>
    <recommendedName>
        <fullName evidence="8">IclR family transcriptional regulator</fullName>
    </recommendedName>
</protein>
<evidence type="ECO:0000313" key="7">
    <source>
        <dbReference type="Proteomes" id="UP000248764"/>
    </source>
</evidence>
<evidence type="ECO:0000259" key="4">
    <source>
        <dbReference type="PROSITE" id="PS51077"/>
    </source>
</evidence>
<dbReference type="InterPro" id="IPR036390">
    <property type="entry name" value="WH_DNA-bd_sf"/>
</dbReference>
<feature type="domain" description="IclR-ED" evidence="5">
    <location>
        <begin position="77"/>
        <end position="259"/>
    </location>
</feature>
<reference evidence="6 7" key="1">
    <citation type="submission" date="2018-01" db="EMBL/GenBank/DDBJ databases">
        <title>Draft genome sequence of Jiangella sp. GTF31.</title>
        <authorList>
            <person name="Sahin N."/>
            <person name="Ay H."/>
            <person name="Saygin H."/>
        </authorList>
    </citation>
    <scope>NUCLEOTIDE SEQUENCE [LARGE SCALE GENOMIC DNA]</scope>
    <source>
        <strain evidence="6 7">GTF31</strain>
    </source>
</reference>
<dbReference type="PANTHER" id="PTHR30136">
    <property type="entry name" value="HELIX-TURN-HELIX TRANSCRIPTIONAL REGULATOR, ICLR FAMILY"/>
    <property type="match status" value="1"/>
</dbReference>